<dbReference type="Proteomes" id="UP001597560">
    <property type="component" value="Unassembled WGS sequence"/>
</dbReference>
<keyword evidence="3" id="KW-0238">DNA-binding</keyword>
<feature type="transmembrane region" description="Helical" evidence="1">
    <location>
        <begin position="130"/>
        <end position="147"/>
    </location>
</feature>
<accession>A0ABW6AVW2</accession>
<feature type="transmembrane region" description="Helical" evidence="1">
    <location>
        <begin position="14"/>
        <end position="34"/>
    </location>
</feature>
<feature type="transmembrane region" description="Helical" evidence="1">
    <location>
        <begin position="46"/>
        <end position="66"/>
    </location>
</feature>
<name>A0ABW6AVW2_9SPHI</name>
<keyword evidence="1" id="KW-1133">Transmembrane helix</keyword>
<proteinExistence type="predicted"/>
<evidence type="ECO:0000313" key="4">
    <source>
        <dbReference type="Proteomes" id="UP001597560"/>
    </source>
</evidence>
<reference evidence="4" key="1">
    <citation type="journal article" date="2019" name="Int. J. Syst. Evol. Microbiol.">
        <title>The Global Catalogue of Microorganisms (GCM) 10K type strain sequencing project: providing services to taxonomists for standard genome sequencing and annotation.</title>
        <authorList>
            <consortium name="The Broad Institute Genomics Platform"/>
            <consortium name="The Broad Institute Genome Sequencing Center for Infectious Disease"/>
            <person name="Wu L."/>
            <person name="Ma J."/>
        </authorList>
    </citation>
    <scope>NUCLEOTIDE SEQUENCE [LARGE SCALE GENOMIC DNA]</scope>
    <source>
        <strain evidence="4">KCTC 23098</strain>
    </source>
</reference>
<dbReference type="Gene3D" id="2.40.50.1020">
    <property type="entry name" value="LytTr DNA-binding domain"/>
    <property type="match status" value="1"/>
</dbReference>
<keyword evidence="4" id="KW-1185">Reference proteome</keyword>
<evidence type="ECO:0000256" key="1">
    <source>
        <dbReference type="SAM" id="Phobius"/>
    </source>
</evidence>
<dbReference type="InterPro" id="IPR007492">
    <property type="entry name" value="LytTR_DNA-bd_dom"/>
</dbReference>
<dbReference type="RefSeq" id="WP_377608535.1">
    <property type="nucleotide sequence ID" value="NZ_JBHUPA010000001.1"/>
</dbReference>
<keyword evidence="1" id="KW-0472">Membrane</keyword>
<feature type="domain" description="HTH LytTR-type" evidence="2">
    <location>
        <begin position="185"/>
        <end position="249"/>
    </location>
</feature>
<gene>
    <name evidence="3" type="ORF">ACFS6J_00090</name>
</gene>
<dbReference type="Pfam" id="PF04397">
    <property type="entry name" value="LytTR"/>
    <property type="match status" value="1"/>
</dbReference>
<sequence>MGLKPNLWRLRHYFLRYIRIIVAFPVGHFILINHQTKSVWVIITQANYWIGLVFSVAVAYGVLTYVHRITGLLDRTLPWEDNWFKRLELQFFLGVVMPITFVYAAVRFFFYCFTGDFEASGYMEREFIEVRWMIPFLNLFYFAWYFATSDKKLRITREEAKPTKEGQLIIQMDGIRLEVPIQLFVAFVKLEIGGILYLLNGEQHSLDMKLTDLQAYLPRDAFIQINRWTLVAINHIVDYTSDHTVIMSNDIQNLIRKAHQHGEKSGNRYVQVGRHYREVFSQYVKLEKA</sequence>
<keyword evidence="1" id="KW-0812">Transmembrane</keyword>
<dbReference type="EMBL" id="JBHUPA010000001">
    <property type="protein sequence ID" value="MFD2960161.1"/>
    <property type="molecule type" value="Genomic_DNA"/>
</dbReference>
<feature type="transmembrane region" description="Helical" evidence="1">
    <location>
        <begin position="87"/>
        <end position="110"/>
    </location>
</feature>
<evidence type="ECO:0000313" key="3">
    <source>
        <dbReference type="EMBL" id="MFD2960161.1"/>
    </source>
</evidence>
<protein>
    <submittedName>
        <fullName evidence="3">LytTR family transcriptional regulator DNA-binding domain-containing protein</fullName>
    </submittedName>
</protein>
<evidence type="ECO:0000259" key="2">
    <source>
        <dbReference type="Pfam" id="PF04397"/>
    </source>
</evidence>
<comment type="caution">
    <text evidence="3">The sequence shown here is derived from an EMBL/GenBank/DDBJ whole genome shotgun (WGS) entry which is preliminary data.</text>
</comment>
<organism evidence="3 4">
    <name type="scientific">Olivibacter jilunii</name>
    <dbReference type="NCBI Taxonomy" id="985016"/>
    <lineage>
        <taxon>Bacteria</taxon>
        <taxon>Pseudomonadati</taxon>
        <taxon>Bacteroidota</taxon>
        <taxon>Sphingobacteriia</taxon>
        <taxon>Sphingobacteriales</taxon>
        <taxon>Sphingobacteriaceae</taxon>
        <taxon>Olivibacter</taxon>
    </lineage>
</organism>
<dbReference type="GO" id="GO:0003677">
    <property type="term" value="F:DNA binding"/>
    <property type="evidence" value="ECO:0007669"/>
    <property type="project" value="UniProtKB-KW"/>
</dbReference>